<dbReference type="Pfam" id="PF01189">
    <property type="entry name" value="Methyltr_RsmB-F"/>
    <property type="match status" value="1"/>
</dbReference>
<name>A0ABM1SWK9_LIMPO</name>
<evidence type="ECO:0000256" key="11">
    <source>
        <dbReference type="SAM" id="MobiDB-lite"/>
    </source>
</evidence>
<dbReference type="PANTHER" id="PTHR22808">
    <property type="entry name" value="NCL1 YEAST -RELATED NOL1/NOP2/FMU SUN DOMAIN-CONTAINING"/>
    <property type="match status" value="1"/>
</dbReference>
<dbReference type="PRINTS" id="PR02011">
    <property type="entry name" value="RCMTNCL1"/>
</dbReference>
<dbReference type="InterPro" id="IPR057285">
    <property type="entry name" value="Pre-PUA_NSUN2"/>
</dbReference>
<feature type="binding site" evidence="10">
    <location>
        <begin position="176"/>
        <end position="182"/>
    </location>
    <ligand>
        <name>S-adenosyl-L-methionine</name>
        <dbReference type="ChEBI" id="CHEBI:59789"/>
    </ligand>
</feature>
<feature type="compositionally biased region" description="Basic residues" evidence="11">
    <location>
        <begin position="1"/>
        <end position="10"/>
    </location>
</feature>
<evidence type="ECO:0000256" key="3">
    <source>
        <dbReference type="ARBA" id="ARBA00022555"/>
    </source>
</evidence>
<evidence type="ECO:0000256" key="8">
    <source>
        <dbReference type="ARBA" id="ARBA00022884"/>
    </source>
</evidence>
<feature type="region of interest" description="Disordered" evidence="11">
    <location>
        <begin position="1"/>
        <end position="20"/>
    </location>
</feature>
<evidence type="ECO:0000256" key="2">
    <source>
        <dbReference type="ARBA" id="ARBA00012629"/>
    </source>
</evidence>
<accession>A0ABM1SWK9</accession>
<protein>
    <recommendedName>
        <fullName evidence="2">tRNA (cytosine(34)-C(5))-methyltransferase</fullName>
        <ecNumber evidence="2">2.1.1.203</ecNumber>
    </recommendedName>
</protein>
<keyword evidence="3" id="KW-0820">tRNA-binding</keyword>
<dbReference type="Gene3D" id="3.40.50.150">
    <property type="entry name" value="Vaccinia Virus protein VP39"/>
    <property type="match status" value="1"/>
</dbReference>
<comment type="subcellular location">
    <subcellularLocation>
        <location evidence="1">Nucleus</location>
    </subcellularLocation>
</comment>
<keyword evidence="9" id="KW-0539">Nucleus</keyword>
<evidence type="ECO:0000256" key="4">
    <source>
        <dbReference type="ARBA" id="ARBA00022603"/>
    </source>
</evidence>
<feature type="region of interest" description="Disordered" evidence="11">
    <location>
        <begin position="664"/>
        <end position="720"/>
    </location>
</feature>
<keyword evidence="5 10" id="KW-0808">Transferase</keyword>
<dbReference type="RefSeq" id="XP_022248017.1">
    <property type="nucleotide sequence ID" value="XM_022392309.1"/>
</dbReference>
<keyword evidence="6 10" id="KW-0949">S-adenosyl-L-methionine</keyword>
<dbReference type="InterPro" id="IPR023267">
    <property type="entry name" value="RCMT"/>
</dbReference>
<evidence type="ECO:0000313" key="15">
    <source>
        <dbReference type="RefSeq" id="XP_022248015.1"/>
    </source>
</evidence>
<evidence type="ECO:0000256" key="7">
    <source>
        <dbReference type="ARBA" id="ARBA00022694"/>
    </source>
</evidence>
<evidence type="ECO:0000256" key="1">
    <source>
        <dbReference type="ARBA" id="ARBA00004123"/>
    </source>
</evidence>
<keyword evidence="7" id="KW-0819">tRNA processing</keyword>
<dbReference type="GeneID" id="106464573"/>
<dbReference type="InterPro" id="IPR001678">
    <property type="entry name" value="MeTrfase_RsmB-F_NOP2_dom"/>
</dbReference>
<evidence type="ECO:0000313" key="14">
    <source>
        <dbReference type="RefSeq" id="XP_013780179.1"/>
    </source>
</evidence>
<feature type="domain" description="SAM-dependent MTase RsmB/NOP-type" evidence="12">
    <location>
        <begin position="58"/>
        <end position="421"/>
    </location>
</feature>
<dbReference type="InterPro" id="IPR029063">
    <property type="entry name" value="SAM-dependent_MTases_sf"/>
</dbReference>
<reference evidence="14 15" key="1">
    <citation type="submission" date="2025-05" db="UniProtKB">
        <authorList>
            <consortium name="RefSeq"/>
        </authorList>
    </citation>
    <scope>IDENTIFICATION</scope>
    <source>
        <tissue evidence="14 15">Muscle</tissue>
    </source>
</reference>
<dbReference type="RefSeq" id="XP_022248016.1">
    <property type="nucleotide sequence ID" value="XM_022392308.1"/>
</dbReference>
<evidence type="ECO:0000256" key="9">
    <source>
        <dbReference type="ARBA" id="ARBA00023242"/>
    </source>
</evidence>
<dbReference type="EC" id="2.1.1.203" evidence="2"/>
<keyword evidence="8 10" id="KW-0694">RNA-binding</keyword>
<dbReference type="SUPFAM" id="SSF53335">
    <property type="entry name" value="S-adenosyl-L-methionine-dependent methyltransferases"/>
    <property type="match status" value="1"/>
</dbReference>
<dbReference type="Pfam" id="PF25378">
    <property type="entry name" value="PUA_NSUN2"/>
    <property type="match status" value="1"/>
</dbReference>
<evidence type="ECO:0000256" key="5">
    <source>
        <dbReference type="ARBA" id="ARBA00022679"/>
    </source>
</evidence>
<dbReference type="PANTHER" id="PTHR22808:SF1">
    <property type="entry name" value="RNA CYTOSINE-C(5)-METHYLTRANSFERASE NSUN2-RELATED"/>
    <property type="match status" value="1"/>
</dbReference>
<feature type="active site" description="Nucleophile" evidence="10">
    <location>
        <position position="313"/>
    </location>
</feature>
<dbReference type="PRINTS" id="PR02008">
    <property type="entry name" value="RCMTFAMILY"/>
</dbReference>
<sequence>MGKRSKRQKQVKASTRYPAKNTQMGKREGYSDIVMKNEAFEMFYKAQKIVSEDEWDTFLSSLKDTLPVTFRITGFKAQAKALLKIIQSQYFHELLDVEVEGERVESPLSLSWYPDKLAWQLKISRKIIRKSEEFERLHSFLISETESGNISRQEAVSMIPPLLLDIKPHHKILDMCAAPGSKTAQIIEMLHKEETGIPGGVVVANDMDNKRCYMLVHQAKRLHSPCCIVTNHDASQMPNLRVKTPTGKTEVLKYNRILCDVPCSGDGTLRKNIDIWRKWNVAHGNNLNGLQLRIAKRGLELLQIGGLMVYSTCSLNPIENEAVIAALLLQCEGSVELLDVTEKLPGLKTSPGLNHWNVMTRELEVFENYENVPERSRTQIRPHMFPPSPELLEKLHLHRCIRIFPHHQDTGAFFVAVLQKKVERLPWEPKIVEKDHSEMCSEGNDADTSEPKMMPPRKKKRVWGYKEDPFLFFRGDENAWNEVKDFYNLKPTFPYAQLLSRCQLGKMRNIYFVSEAAKQIVENNSGHVKIVNTGVKVFSRIDNKDTKCGFRLCQEGIPTIMPFVQSRCLRVCLEDLKVLLTEEYPLCFQFSEETQKTVQDIDVGCVALIHTANKGTEEEFSIELCGWRGKTSLRCYVSRNERIHYLRICGIDISSYEKREKKFKAKPTDKTDNSSNERASTDGLDVVCGSEKEDLHTKPTEVDLEKESDDEQLDDEECMA</sequence>
<keyword evidence="4 10" id="KW-0489">Methyltransferase</keyword>
<gene>
    <name evidence="14 15 16 17" type="primary">LOC106464573</name>
</gene>
<dbReference type="PROSITE" id="PS51686">
    <property type="entry name" value="SAM_MT_RSMB_NOP"/>
    <property type="match status" value="1"/>
</dbReference>
<evidence type="ECO:0000256" key="10">
    <source>
        <dbReference type="PROSITE-ProRule" id="PRU01023"/>
    </source>
</evidence>
<feature type="compositionally biased region" description="Basic and acidic residues" evidence="11">
    <location>
        <begin position="690"/>
        <end position="705"/>
    </location>
</feature>
<feature type="binding site" evidence="10">
    <location>
        <position position="233"/>
    </location>
    <ligand>
        <name>S-adenosyl-L-methionine</name>
        <dbReference type="ChEBI" id="CHEBI:59789"/>
    </ligand>
</feature>
<evidence type="ECO:0000259" key="12">
    <source>
        <dbReference type="PROSITE" id="PS51686"/>
    </source>
</evidence>
<evidence type="ECO:0000256" key="6">
    <source>
        <dbReference type="ARBA" id="ARBA00022691"/>
    </source>
</evidence>
<dbReference type="Proteomes" id="UP000694941">
    <property type="component" value="Unplaced"/>
</dbReference>
<dbReference type="Pfam" id="PF25376">
    <property type="entry name" value="Pre-PUA_NSUN2"/>
    <property type="match status" value="1"/>
</dbReference>
<organism evidence="13 15">
    <name type="scientific">Limulus polyphemus</name>
    <name type="common">Atlantic horseshoe crab</name>
    <dbReference type="NCBI Taxonomy" id="6850"/>
    <lineage>
        <taxon>Eukaryota</taxon>
        <taxon>Metazoa</taxon>
        <taxon>Ecdysozoa</taxon>
        <taxon>Arthropoda</taxon>
        <taxon>Chelicerata</taxon>
        <taxon>Merostomata</taxon>
        <taxon>Xiphosura</taxon>
        <taxon>Limulidae</taxon>
        <taxon>Limulus</taxon>
    </lineage>
</organism>
<feature type="binding site" evidence="10">
    <location>
        <position position="260"/>
    </location>
    <ligand>
        <name>S-adenosyl-L-methionine</name>
        <dbReference type="ChEBI" id="CHEBI:59789"/>
    </ligand>
</feature>
<feature type="compositionally biased region" description="Acidic residues" evidence="11">
    <location>
        <begin position="706"/>
        <end position="720"/>
    </location>
</feature>
<evidence type="ECO:0000313" key="13">
    <source>
        <dbReference type="Proteomes" id="UP000694941"/>
    </source>
</evidence>
<dbReference type="InterPro" id="IPR057286">
    <property type="entry name" value="PUA_NSUN2"/>
</dbReference>
<comment type="similarity">
    <text evidence="10">Belongs to the class I-like SAM-binding methyltransferase superfamily. RsmB/NOP family.</text>
</comment>
<keyword evidence="13" id="KW-1185">Reference proteome</keyword>
<evidence type="ECO:0000313" key="16">
    <source>
        <dbReference type="RefSeq" id="XP_022248016.1"/>
    </source>
</evidence>
<proteinExistence type="inferred from homology"/>
<dbReference type="RefSeq" id="XP_013780179.1">
    <property type="nucleotide sequence ID" value="XM_013924725.2"/>
</dbReference>
<dbReference type="InterPro" id="IPR049560">
    <property type="entry name" value="MeTrfase_RsmB-F_NOP2_cat"/>
</dbReference>
<dbReference type="InterPro" id="IPR023270">
    <property type="entry name" value="RCMT_NCL1"/>
</dbReference>
<dbReference type="RefSeq" id="XP_022248015.1">
    <property type="nucleotide sequence ID" value="XM_022392307.1"/>
</dbReference>
<evidence type="ECO:0000313" key="17">
    <source>
        <dbReference type="RefSeq" id="XP_022248017.1"/>
    </source>
</evidence>
<feature type="binding site" evidence="10">
    <location>
        <position position="206"/>
    </location>
    <ligand>
        <name>S-adenosyl-L-methionine</name>
        <dbReference type="ChEBI" id="CHEBI:59789"/>
    </ligand>
</feature>